<dbReference type="Proteomes" id="UP001175211">
    <property type="component" value="Unassembled WGS sequence"/>
</dbReference>
<accession>A0AA39N3X3</accession>
<organism evidence="2 3">
    <name type="scientific">Armillaria tabescens</name>
    <name type="common">Ringless honey mushroom</name>
    <name type="synonym">Agaricus tabescens</name>
    <dbReference type="NCBI Taxonomy" id="1929756"/>
    <lineage>
        <taxon>Eukaryota</taxon>
        <taxon>Fungi</taxon>
        <taxon>Dikarya</taxon>
        <taxon>Basidiomycota</taxon>
        <taxon>Agaricomycotina</taxon>
        <taxon>Agaricomycetes</taxon>
        <taxon>Agaricomycetidae</taxon>
        <taxon>Agaricales</taxon>
        <taxon>Marasmiineae</taxon>
        <taxon>Physalacriaceae</taxon>
        <taxon>Desarmillaria</taxon>
    </lineage>
</organism>
<feature type="transmembrane region" description="Helical" evidence="1">
    <location>
        <begin position="159"/>
        <end position="182"/>
    </location>
</feature>
<name>A0AA39N3X3_ARMTA</name>
<feature type="transmembrane region" description="Helical" evidence="1">
    <location>
        <begin position="66"/>
        <end position="87"/>
    </location>
</feature>
<keyword evidence="3" id="KW-1185">Reference proteome</keyword>
<feature type="transmembrane region" description="Helical" evidence="1">
    <location>
        <begin position="249"/>
        <end position="270"/>
    </location>
</feature>
<feature type="transmembrane region" description="Helical" evidence="1">
    <location>
        <begin position="129"/>
        <end position="147"/>
    </location>
</feature>
<evidence type="ECO:0000313" key="2">
    <source>
        <dbReference type="EMBL" id="KAK0457276.1"/>
    </source>
</evidence>
<reference evidence="2" key="1">
    <citation type="submission" date="2023-06" db="EMBL/GenBank/DDBJ databases">
        <authorList>
            <consortium name="Lawrence Berkeley National Laboratory"/>
            <person name="Ahrendt S."/>
            <person name="Sahu N."/>
            <person name="Indic B."/>
            <person name="Wong-Bajracharya J."/>
            <person name="Merenyi Z."/>
            <person name="Ke H.-M."/>
            <person name="Monk M."/>
            <person name="Kocsube S."/>
            <person name="Drula E."/>
            <person name="Lipzen A."/>
            <person name="Balint B."/>
            <person name="Henrissat B."/>
            <person name="Andreopoulos B."/>
            <person name="Martin F.M."/>
            <person name="Harder C.B."/>
            <person name="Rigling D."/>
            <person name="Ford K.L."/>
            <person name="Foster G.D."/>
            <person name="Pangilinan J."/>
            <person name="Papanicolaou A."/>
            <person name="Barry K."/>
            <person name="LaButti K."/>
            <person name="Viragh M."/>
            <person name="Koriabine M."/>
            <person name="Yan M."/>
            <person name="Riley R."/>
            <person name="Champramary S."/>
            <person name="Plett K.L."/>
            <person name="Tsai I.J."/>
            <person name="Slot J."/>
            <person name="Sipos G."/>
            <person name="Plett J."/>
            <person name="Nagy L.G."/>
            <person name="Grigoriev I.V."/>
        </authorList>
    </citation>
    <scope>NUCLEOTIDE SEQUENCE</scope>
    <source>
        <strain evidence="2">CCBAS 213</strain>
    </source>
</reference>
<protein>
    <recommendedName>
        <fullName evidence="4">Transmembrane protein</fullName>
    </recommendedName>
</protein>
<evidence type="ECO:0008006" key="4">
    <source>
        <dbReference type="Google" id="ProtNLM"/>
    </source>
</evidence>
<comment type="caution">
    <text evidence="2">The sequence shown here is derived from an EMBL/GenBank/DDBJ whole genome shotgun (WGS) entry which is preliminary data.</text>
</comment>
<keyword evidence="1" id="KW-0472">Membrane</keyword>
<feature type="transmembrane region" description="Helical" evidence="1">
    <location>
        <begin position="99"/>
        <end position="123"/>
    </location>
</feature>
<keyword evidence="1" id="KW-1133">Transmembrane helix</keyword>
<feature type="transmembrane region" description="Helical" evidence="1">
    <location>
        <begin position="202"/>
        <end position="228"/>
    </location>
</feature>
<dbReference type="RefSeq" id="XP_060329591.1">
    <property type="nucleotide sequence ID" value="XM_060482437.1"/>
</dbReference>
<gene>
    <name evidence="2" type="ORF">EV420DRAFT_516499</name>
</gene>
<dbReference type="GeneID" id="85365985"/>
<evidence type="ECO:0000256" key="1">
    <source>
        <dbReference type="SAM" id="Phobius"/>
    </source>
</evidence>
<dbReference type="EMBL" id="JAUEPS010000022">
    <property type="protein sequence ID" value="KAK0457276.1"/>
    <property type="molecule type" value="Genomic_DNA"/>
</dbReference>
<dbReference type="AlphaFoldDB" id="A0AA39N3X3"/>
<evidence type="ECO:0000313" key="3">
    <source>
        <dbReference type="Proteomes" id="UP001175211"/>
    </source>
</evidence>
<keyword evidence="1" id="KW-0812">Transmembrane</keyword>
<sequence length="360" mass="39504">MIHRFPRHLAEGMNVQLHKLVFPPPPCPMGMPEIYLSGRYISTVDHAYVYLSLPLMISVNTTPSTIMISSWINLVLYTAEVLLFIYYDISRRPRHFYRYGPMVALIIDTAATAVICAEAYLTLVDHQDSQLWTVPFVIILTVVSALLEQSFLIYRFRTLTNGVIITAILCVLVFTHAAVALISTVYSFSHSDADPIGPNTLGWISVGVSYILSALADVAISSALVRSLGQFKIGSPVTKSLIRQASVKTMAWGFISAMTTLTVLILLYVTPSASTAVFLCSGRVYSLTVLIHMALCILKSEPPPNFSLNFPPSTIERTTCFTCSSMIRKSQSVDATCSSTDRPEAQDSCPEALFSAGTHA</sequence>
<proteinExistence type="predicted"/>